<evidence type="ECO:0000259" key="2">
    <source>
        <dbReference type="Pfam" id="PF13399"/>
    </source>
</evidence>
<feature type="transmembrane region" description="Helical" evidence="1">
    <location>
        <begin position="12"/>
        <end position="35"/>
    </location>
</feature>
<keyword evidence="1" id="KW-1133">Transmembrane helix</keyword>
<dbReference type="RefSeq" id="WP_380057719.1">
    <property type="nucleotide sequence ID" value="NZ_JBHLTC010000057.1"/>
</dbReference>
<sequence>MAMLQPRPRRRVHWQTPITLAVLLGILVGGAWWGWNSLTEVTAEQVCVEQTLPNKKLTAKHVVVNVYNGGAKAGSARRTGEALEQRGFNLKKVANEPNDEKFDVGVIRGASKDSPEVRLVYLQLQQKLEIIEDGRTDHTVDLVLGADFKDLNSGQIKSVPVPSGVACLPTPKTPQPIPSGQNPG</sequence>
<name>A0ABV6QZQ1_9ACTN</name>
<gene>
    <name evidence="3" type="ORF">ACFFGN_35945</name>
</gene>
<reference evidence="3 4" key="1">
    <citation type="submission" date="2024-09" db="EMBL/GenBank/DDBJ databases">
        <authorList>
            <person name="Sun Q."/>
            <person name="Mori K."/>
        </authorList>
    </citation>
    <scope>NUCLEOTIDE SEQUENCE [LARGE SCALE GENOMIC DNA]</scope>
    <source>
        <strain evidence="3 4">CGMCC 1.15906</strain>
    </source>
</reference>
<dbReference type="Pfam" id="PF13399">
    <property type="entry name" value="LytR_C"/>
    <property type="match status" value="1"/>
</dbReference>
<evidence type="ECO:0000256" key="1">
    <source>
        <dbReference type="SAM" id="Phobius"/>
    </source>
</evidence>
<dbReference type="Proteomes" id="UP001589890">
    <property type="component" value="Unassembled WGS sequence"/>
</dbReference>
<proteinExistence type="predicted"/>
<evidence type="ECO:0000313" key="4">
    <source>
        <dbReference type="Proteomes" id="UP001589890"/>
    </source>
</evidence>
<keyword evidence="4" id="KW-1185">Reference proteome</keyword>
<organism evidence="3 4">
    <name type="scientific">Kribbella deserti</name>
    <dbReference type="NCBI Taxonomy" id="1926257"/>
    <lineage>
        <taxon>Bacteria</taxon>
        <taxon>Bacillati</taxon>
        <taxon>Actinomycetota</taxon>
        <taxon>Actinomycetes</taxon>
        <taxon>Propionibacteriales</taxon>
        <taxon>Kribbellaceae</taxon>
        <taxon>Kribbella</taxon>
    </lineage>
</organism>
<dbReference type="EMBL" id="JBHLTC010000057">
    <property type="protein sequence ID" value="MFC0629511.1"/>
    <property type="molecule type" value="Genomic_DNA"/>
</dbReference>
<protein>
    <submittedName>
        <fullName evidence="3">LytR C-terminal domain-containing protein</fullName>
    </submittedName>
</protein>
<feature type="domain" description="LytR/CpsA/Psr regulator C-terminal" evidence="2">
    <location>
        <begin position="62"/>
        <end position="148"/>
    </location>
</feature>
<dbReference type="InterPro" id="IPR027381">
    <property type="entry name" value="LytR/CpsA/Psr_C"/>
</dbReference>
<keyword evidence="1" id="KW-0812">Transmembrane</keyword>
<accession>A0ABV6QZQ1</accession>
<evidence type="ECO:0000313" key="3">
    <source>
        <dbReference type="EMBL" id="MFC0629511.1"/>
    </source>
</evidence>
<dbReference type="Gene3D" id="3.30.70.2390">
    <property type="match status" value="1"/>
</dbReference>
<keyword evidence="1" id="KW-0472">Membrane</keyword>
<comment type="caution">
    <text evidence="3">The sequence shown here is derived from an EMBL/GenBank/DDBJ whole genome shotgun (WGS) entry which is preliminary data.</text>
</comment>